<evidence type="ECO:0000259" key="2">
    <source>
        <dbReference type="Pfam" id="PF06439"/>
    </source>
</evidence>
<feature type="signal peptide" evidence="1">
    <location>
        <begin position="1"/>
        <end position="21"/>
    </location>
</feature>
<evidence type="ECO:0000256" key="1">
    <source>
        <dbReference type="SAM" id="SignalP"/>
    </source>
</evidence>
<feature type="domain" description="3-keto-alpha-glucoside-1,2-lyase/3-keto-2-hydroxy-glucal hydratase" evidence="2">
    <location>
        <begin position="31"/>
        <end position="226"/>
    </location>
</feature>
<accession>A0A7Y0ABJ4</accession>
<evidence type="ECO:0000313" key="4">
    <source>
        <dbReference type="Proteomes" id="UP000559626"/>
    </source>
</evidence>
<comment type="caution">
    <text evidence="3">The sequence shown here is derived from an EMBL/GenBank/DDBJ whole genome shotgun (WGS) entry which is preliminary data.</text>
</comment>
<reference evidence="3 4" key="1">
    <citation type="submission" date="2020-04" db="EMBL/GenBank/DDBJ databases">
        <title>Hymenobacter polaris sp. nov., isolated from Arctic soil.</title>
        <authorList>
            <person name="Dahal R.H."/>
        </authorList>
    </citation>
    <scope>NUCLEOTIDE SEQUENCE [LARGE SCALE GENOMIC DNA]</scope>
    <source>
        <strain evidence="3 4">RP-2-7</strain>
    </source>
</reference>
<dbReference type="AlphaFoldDB" id="A0A7Y0ABJ4"/>
<evidence type="ECO:0000313" key="3">
    <source>
        <dbReference type="EMBL" id="NML64361.1"/>
    </source>
</evidence>
<dbReference type="RefSeq" id="WP_169529667.1">
    <property type="nucleotide sequence ID" value="NZ_JABBGH010000001.1"/>
</dbReference>
<gene>
    <name evidence="3" type="ORF">HHL22_04000</name>
</gene>
<keyword evidence="4" id="KW-1185">Reference proteome</keyword>
<sequence>MKGFFLTALAVGAVCSQVATAHKPLAKPAPQSLFDGKTTKGWHTYLKPTAEPAWTAVDGTLRLDPKAPGQGDLVTDKEYENFELALEWNISKGGNSGIIFGVHEDPAFHATYETGVEMQVLDNQEAEDNKKPTHLAGSLYDMLAPAKDVAKPAGQWNAIKLRKQNGHLTFFMNGTQTVDIQMGGPEWNKLLENSKFKTWKNFAAYPKGHIALQDHNHEVAFRNITLTPL</sequence>
<dbReference type="Pfam" id="PF06439">
    <property type="entry name" value="3keto-disac_hyd"/>
    <property type="match status" value="1"/>
</dbReference>
<dbReference type="Gene3D" id="2.60.120.560">
    <property type="entry name" value="Exo-inulinase, domain 1"/>
    <property type="match status" value="1"/>
</dbReference>
<dbReference type="Proteomes" id="UP000559626">
    <property type="component" value="Unassembled WGS sequence"/>
</dbReference>
<keyword evidence="1" id="KW-0732">Signal</keyword>
<dbReference type="GO" id="GO:0016787">
    <property type="term" value="F:hydrolase activity"/>
    <property type="evidence" value="ECO:0007669"/>
    <property type="project" value="InterPro"/>
</dbReference>
<dbReference type="InterPro" id="IPR010496">
    <property type="entry name" value="AL/BT2_dom"/>
</dbReference>
<protein>
    <submittedName>
        <fullName evidence="3">DUF1080 domain-containing protein</fullName>
    </submittedName>
</protein>
<name>A0A7Y0ABJ4_9BACT</name>
<organism evidence="3 4">
    <name type="scientific">Hymenobacter polaris</name>
    <dbReference type="NCBI Taxonomy" id="2682546"/>
    <lineage>
        <taxon>Bacteria</taxon>
        <taxon>Pseudomonadati</taxon>
        <taxon>Bacteroidota</taxon>
        <taxon>Cytophagia</taxon>
        <taxon>Cytophagales</taxon>
        <taxon>Hymenobacteraceae</taxon>
        <taxon>Hymenobacter</taxon>
    </lineage>
</organism>
<proteinExistence type="predicted"/>
<dbReference type="EMBL" id="JABBGH010000001">
    <property type="protein sequence ID" value="NML64361.1"/>
    <property type="molecule type" value="Genomic_DNA"/>
</dbReference>
<feature type="chain" id="PRO_5030816559" evidence="1">
    <location>
        <begin position="22"/>
        <end position="229"/>
    </location>
</feature>